<keyword evidence="3" id="KW-1185">Reference proteome</keyword>
<comment type="caution">
    <text evidence="2">The sequence shown here is derived from an EMBL/GenBank/DDBJ whole genome shotgun (WGS) entry which is preliminary data.</text>
</comment>
<protein>
    <submittedName>
        <fullName evidence="2">Uncharacterized protein</fullName>
    </submittedName>
</protein>
<gene>
    <name evidence="2" type="ORF">MEUPH1_LOCUS27544</name>
</gene>
<dbReference type="Proteomes" id="UP001160148">
    <property type="component" value="Unassembled WGS sequence"/>
</dbReference>
<proteinExistence type="predicted"/>
<sequence>MDSPKDESSEGEVETIYVGPNDVSKANDGNCVNGGSSDVTSEPKVSTDYVLKQLMKQNEMLMNLLSLQASNTKNEPKIIPVLPDLNKSLPSFTGKSNNDDALDWLDTVNNIACHQKWPDNLKIETARTCLEGPAKQWSIGRVFNS</sequence>
<evidence type="ECO:0000313" key="2">
    <source>
        <dbReference type="EMBL" id="CAI6373846.1"/>
    </source>
</evidence>
<feature type="compositionally biased region" description="Polar residues" evidence="1">
    <location>
        <begin position="33"/>
        <end position="44"/>
    </location>
</feature>
<feature type="region of interest" description="Disordered" evidence="1">
    <location>
        <begin position="1"/>
        <end position="44"/>
    </location>
</feature>
<dbReference type="EMBL" id="CARXXK010001128">
    <property type="protein sequence ID" value="CAI6373846.1"/>
    <property type="molecule type" value="Genomic_DNA"/>
</dbReference>
<accession>A0AAV0Y0J0</accession>
<organism evidence="2 3">
    <name type="scientific">Macrosiphum euphorbiae</name>
    <name type="common">potato aphid</name>
    <dbReference type="NCBI Taxonomy" id="13131"/>
    <lineage>
        <taxon>Eukaryota</taxon>
        <taxon>Metazoa</taxon>
        <taxon>Ecdysozoa</taxon>
        <taxon>Arthropoda</taxon>
        <taxon>Hexapoda</taxon>
        <taxon>Insecta</taxon>
        <taxon>Pterygota</taxon>
        <taxon>Neoptera</taxon>
        <taxon>Paraneoptera</taxon>
        <taxon>Hemiptera</taxon>
        <taxon>Sternorrhyncha</taxon>
        <taxon>Aphidomorpha</taxon>
        <taxon>Aphidoidea</taxon>
        <taxon>Aphididae</taxon>
        <taxon>Macrosiphini</taxon>
        <taxon>Macrosiphum</taxon>
    </lineage>
</organism>
<evidence type="ECO:0000256" key="1">
    <source>
        <dbReference type="SAM" id="MobiDB-lite"/>
    </source>
</evidence>
<evidence type="ECO:0000313" key="3">
    <source>
        <dbReference type="Proteomes" id="UP001160148"/>
    </source>
</evidence>
<dbReference type="AlphaFoldDB" id="A0AAV0Y0J0"/>
<reference evidence="2 3" key="1">
    <citation type="submission" date="2023-01" db="EMBL/GenBank/DDBJ databases">
        <authorList>
            <person name="Whitehead M."/>
        </authorList>
    </citation>
    <scope>NUCLEOTIDE SEQUENCE [LARGE SCALE GENOMIC DNA]</scope>
</reference>
<name>A0AAV0Y0J0_9HEMI</name>